<dbReference type="EMBL" id="JARJCM010000074">
    <property type="protein sequence ID" value="KAJ7032308.1"/>
    <property type="molecule type" value="Genomic_DNA"/>
</dbReference>
<protein>
    <submittedName>
        <fullName evidence="1">Uncharacterized protein</fullName>
    </submittedName>
</protein>
<dbReference type="Proteomes" id="UP001218188">
    <property type="component" value="Unassembled WGS sequence"/>
</dbReference>
<evidence type="ECO:0000313" key="1">
    <source>
        <dbReference type="EMBL" id="KAJ7032308.1"/>
    </source>
</evidence>
<accession>A0AAD6SR34</accession>
<dbReference type="AlphaFoldDB" id="A0AAD6SR34"/>
<name>A0AAD6SR34_9AGAR</name>
<sequence>MATRFPDELYVEVASHATASTQAAMALTARRLPDIVAPFLYSHVARTRKTAFTCGIPVCDSMYHFLVQQPHITTLSIHHTIVHPRFEHPGRPAWFLGNLNQVDAPIDNICDLIVGTAVCRLRIRYTEFDLLHRAYLPLIFIGLSSARFTHLDVSVTQILQAYGDDLCVHLPALRLLIVRGDSSWGSSGVASHRYTPVVISLAKQFTNLRSLERLIILRTTVPASRGMSAIRG</sequence>
<proteinExistence type="predicted"/>
<comment type="caution">
    <text evidence="1">The sequence shown here is derived from an EMBL/GenBank/DDBJ whole genome shotgun (WGS) entry which is preliminary data.</text>
</comment>
<gene>
    <name evidence="1" type="ORF">C8F04DRAFT_1262055</name>
</gene>
<keyword evidence="2" id="KW-1185">Reference proteome</keyword>
<reference evidence="1" key="1">
    <citation type="submission" date="2023-03" db="EMBL/GenBank/DDBJ databases">
        <title>Massive genome expansion in bonnet fungi (Mycena s.s.) driven by repeated elements and novel gene families across ecological guilds.</title>
        <authorList>
            <consortium name="Lawrence Berkeley National Laboratory"/>
            <person name="Harder C.B."/>
            <person name="Miyauchi S."/>
            <person name="Viragh M."/>
            <person name="Kuo A."/>
            <person name="Thoen E."/>
            <person name="Andreopoulos B."/>
            <person name="Lu D."/>
            <person name="Skrede I."/>
            <person name="Drula E."/>
            <person name="Henrissat B."/>
            <person name="Morin E."/>
            <person name="Kohler A."/>
            <person name="Barry K."/>
            <person name="LaButti K."/>
            <person name="Morin E."/>
            <person name="Salamov A."/>
            <person name="Lipzen A."/>
            <person name="Mereny Z."/>
            <person name="Hegedus B."/>
            <person name="Baldrian P."/>
            <person name="Stursova M."/>
            <person name="Weitz H."/>
            <person name="Taylor A."/>
            <person name="Grigoriev I.V."/>
            <person name="Nagy L.G."/>
            <person name="Martin F."/>
            <person name="Kauserud H."/>
        </authorList>
    </citation>
    <scope>NUCLEOTIDE SEQUENCE</scope>
    <source>
        <strain evidence="1">CBHHK200</strain>
    </source>
</reference>
<evidence type="ECO:0000313" key="2">
    <source>
        <dbReference type="Proteomes" id="UP001218188"/>
    </source>
</evidence>
<organism evidence="1 2">
    <name type="scientific">Mycena alexandri</name>
    <dbReference type="NCBI Taxonomy" id="1745969"/>
    <lineage>
        <taxon>Eukaryota</taxon>
        <taxon>Fungi</taxon>
        <taxon>Dikarya</taxon>
        <taxon>Basidiomycota</taxon>
        <taxon>Agaricomycotina</taxon>
        <taxon>Agaricomycetes</taxon>
        <taxon>Agaricomycetidae</taxon>
        <taxon>Agaricales</taxon>
        <taxon>Marasmiineae</taxon>
        <taxon>Mycenaceae</taxon>
        <taxon>Mycena</taxon>
    </lineage>
</organism>